<dbReference type="InterPro" id="IPR001466">
    <property type="entry name" value="Beta-lactam-related"/>
</dbReference>
<dbReference type="InterPro" id="IPR050491">
    <property type="entry name" value="AmpC-like"/>
</dbReference>
<dbReference type="OrthoDB" id="5946976at2759"/>
<protein>
    <submittedName>
        <fullName evidence="3">Beta-lactamase/transpeptidase-like protein</fullName>
    </submittedName>
</protein>
<dbReference type="PANTHER" id="PTHR46825:SF14">
    <property type="entry name" value="BETA-LACTAMASE-RELATED DOMAIN-CONTAINING PROTEIN"/>
    <property type="match status" value="1"/>
</dbReference>
<feature type="domain" description="Beta-lactamase-related" evidence="2">
    <location>
        <begin position="5"/>
        <end position="377"/>
    </location>
</feature>
<dbReference type="InterPro" id="IPR012338">
    <property type="entry name" value="Beta-lactam/transpept-like"/>
</dbReference>
<evidence type="ECO:0000256" key="1">
    <source>
        <dbReference type="ARBA" id="ARBA00038215"/>
    </source>
</evidence>
<sequence length="540" mass="60134">MDSIDEKIEDIRAICGAVSVSYGILHHGEVIRTRSLGYRNTEKHLSADSDTIYAIGSLSKSFLAASVGILVSAGKLEWKTPIKDYISEFDPVHDSNIGRFANLVDILCHSTGLADHDLLQGGPSCQFQNSNEDSIRIINNLPAKAGGQPRFRRWWKYNNSVSSLASVTIERVSGTSCYADFLRENLLELLGLARTLAHQSLIMTDTNMAMPYARLQDGSHCSLQLPIMPENSSALSCLGLWSSVNDMLSFAKHTLDAERSENSAFSSDSVLKEMQTIRKGFHKQPSRDDFQKSCSYGMGWLRVTTPSAHLGLLSPNDNVQKSGLDLPFILGQRSTSLDVVMHNGRVPGYDSVLLTVPSSETAIVVMTNGSTDGGASDWIGRILLQEVLRLQPKVDIVSLARQEAQLSRTWFQDHVQTPLGTERFGLDSSLQQSDVCNFVGEYRNEQFGVSLYIKLAGSVISVSFNANEKLYALTLCRPDVYTFMPSTRDQWLRDSMIDCFDYRTSLLHFCRSADDSVEGFRWKWDGEEEVSWFSKQIVTT</sequence>
<reference evidence="3" key="1">
    <citation type="journal article" date="2020" name="Stud. Mycol.">
        <title>101 Dothideomycetes genomes: a test case for predicting lifestyles and emergence of pathogens.</title>
        <authorList>
            <person name="Haridas S."/>
            <person name="Albert R."/>
            <person name="Binder M."/>
            <person name="Bloem J."/>
            <person name="Labutti K."/>
            <person name="Salamov A."/>
            <person name="Andreopoulos B."/>
            <person name="Baker S."/>
            <person name="Barry K."/>
            <person name="Bills G."/>
            <person name="Bluhm B."/>
            <person name="Cannon C."/>
            <person name="Castanera R."/>
            <person name="Culley D."/>
            <person name="Daum C."/>
            <person name="Ezra D."/>
            <person name="Gonzalez J."/>
            <person name="Henrissat B."/>
            <person name="Kuo A."/>
            <person name="Liang C."/>
            <person name="Lipzen A."/>
            <person name="Lutzoni F."/>
            <person name="Magnuson J."/>
            <person name="Mondo S."/>
            <person name="Nolan M."/>
            <person name="Ohm R."/>
            <person name="Pangilinan J."/>
            <person name="Park H.-J."/>
            <person name="Ramirez L."/>
            <person name="Alfaro M."/>
            <person name="Sun H."/>
            <person name="Tritt A."/>
            <person name="Yoshinaga Y."/>
            <person name="Zwiers L.-H."/>
            <person name="Turgeon B."/>
            <person name="Goodwin S."/>
            <person name="Spatafora J."/>
            <person name="Crous P."/>
            <person name="Grigoriev I."/>
        </authorList>
    </citation>
    <scope>NUCLEOTIDE SEQUENCE</scope>
    <source>
        <strain evidence="3">CBS 130266</strain>
    </source>
</reference>
<evidence type="ECO:0000313" key="3">
    <source>
        <dbReference type="EMBL" id="KAF2415853.1"/>
    </source>
</evidence>
<evidence type="ECO:0000259" key="2">
    <source>
        <dbReference type="Pfam" id="PF00144"/>
    </source>
</evidence>
<keyword evidence="4" id="KW-1185">Reference proteome</keyword>
<evidence type="ECO:0000313" key="4">
    <source>
        <dbReference type="Proteomes" id="UP000800235"/>
    </source>
</evidence>
<dbReference type="Proteomes" id="UP000800235">
    <property type="component" value="Unassembled WGS sequence"/>
</dbReference>
<dbReference type="EMBL" id="MU007178">
    <property type="protein sequence ID" value="KAF2415853.1"/>
    <property type="molecule type" value="Genomic_DNA"/>
</dbReference>
<proteinExistence type="inferred from homology"/>
<gene>
    <name evidence="3" type="ORF">EJ08DRAFT_600807</name>
</gene>
<accession>A0A9P4NDY7</accession>
<dbReference type="Gene3D" id="3.40.710.10">
    <property type="entry name" value="DD-peptidase/beta-lactamase superfamily"/>
    <property type="match status" value="1"/>
</dbReference>
<comment type="caution">
    <text evidence="3">The sequence shown here is derived from an EMBL/GenBank/DDBJ whole genome shotgun (WGS) entry which is preliminary data.</text>
</comment>
<organism evidence="3 4">
    <name type="scientific">Tothia fuscella</name>
    <dbReference type="NCBI Taxonomy" id="1048955"/>
    <lineage>
        <taxon>Eukaryota</taxon>
        <taxon>Fungi</taxon>
        <taxon>Dikarya</taxon>
        <taxon>Ascomycota</taxon>
        <taxon>Pezizomycotina</taxon>
        <taxon>Dothideomycetes</taxon>
        <taxon>Pleosporomycetidae</taxon>
        <taxon>Venturiales</taxon>
        <taxon>Cylindrosympodiaceae</taxon>
        <taxon>Tothia</taxon>
    </lineage>
</organism>
<dbReference type="SUPFAM" id="SSF56601">
    <property type="entry name" value="beta-lactamase/transpeptidase-like"/>
    <property type="match status" value="1"/>
</dbReference>
<dbReference type="AlphaFoldDB" id="A0A9P4NDY7"/>
<dbReference type="PANTHER" id="PTHR46825">
    <property type="entry name" value="D-ALANYL-D-ALANINE-CARBOXYPEPTIDASE/ENDOPEPTIDASE AMPH"/>
    <property type="match status" value="1"/>
</dbReference>
<dbReference type="Pfam" id="PF00144">
    <property type="entry name" value="Beta-lactamase"/>
    <property type="match status" value="1"/>
</dbReference>
<name>A0A9P4NDY7_9PEZI</name>
<comment type="similarity">
    <text evidence="1">Belongs to the peptidase S12 family.</text>
</comment>